<protein>
    <submittedName>
        <fullName evidence="7">Zinc ABC transporter permease</fullName>
    </submittedName>
</protein>
<dbReference type="Proteomes" id="UP000266745">
    <property type="component" value="Chromosome"/>
</dbReference>
<keyword evidence="4 6" id="KW-1133">Transmembrane helix</keyword>
<keyword evidence="8" id="KW-1185">Reference proteome</keyword>
<feature type="transmembrane region" description="Helical" evidence="6">
    <location>
        <begin position="209"/>
        <end position="231"/>
    </location>
</feature>
<keyword evidence="3 6" id="KW-0812">Transmembrane</keyword>
<evidence type="ECO:0000256" key="2">
    <source>
        <dbReference type="ARBA" id="ARBA00008034"/>
    </source>
</evidence>
<feature type="transmembrane region" description="Helical" evidence="6">
    <location>
        <begin position="124"/>
        <end position="144"/>
    </location>
</feature>
<dbReference type="PANTHER" id="PTHR30477">
    <property type="entry name" value="ABC-TRANSPORTER METAL-BINDING PROTEIN"/>
    <property type="match status" value="1"/>
</dbReference>
<keyword evidence="5 6" id="KW-0472">Membrane</keyword>
<name>A0A3G1B3G1_9ARCH</name>
<dbReference type="PANTHER" id="PTHR30477:SF0">
    <property type="entry name" value="METAL TRANSPORT SYSTEM MEMBRANE PROTEIN TM_0125-RELATED"/>
    <property type="match status" value="1"/>
</dbReference>
<dbReference type="OrthoDB" id="11310at2157"/>
<dbReference type="AlphaFoldDB" id="A0A3G1B3G1"/>
<sequence length="268" mass="28182">MQKGLIAGAAIAIICSLMGTFLVLRRYSLFGDALSHMAFGGISVGLFTGIYPLWTAYVVSILGALGMTKLRKSTKISGDAAIAVLLVSGFGVGVLLISATGGFSVDLFSFLFGSILLISNEDTILILAISAGVVVSLAILRKPLLHFTFDEEQAKVGGLNVDRLNYIFVIIAGVTVITSMRLVGILLISALIVLPNITSMLFGKGFKHTVLISMSIAVFSVMFGIVLSYYLDLAPSGTIVMLSVAILVGTLAAKYLGVIGKTPILKTI</sequence>
<dbReference type="InterPro" id="IPR001626">
    <property type="entry name" value="ABC_TroCD"/>
</dbReference>
<dbReference type="Pfam" id="PF00950">
    <property type="entry name" value="ABC-3"/>
    <property type="match status" value="1"/>
</dbReference>
<dbReference type="KEGG" id="tah:SU86_005460"/>
<evidence type="ECO:0000256" key="3">
    <source>
        <dbReference type="ARBA" id="ARBA00022692"/>
    </source>
</evidence>
<feature type="transmembrane region" description="Helical" evidence="6">
    <location>
        <begin position="36"/>
        <end position="60"/>
    </location>
</feature>
<evidence type="ECO:0000256" key="5">
    <source>
        <dbReference type="ARBA" id="ARBA00023136"/>
    </source>
</evidence>
<reference evidence="7 8" key="1">
    <citation type="journal article" date="2016" name="Sci. Rep.">
        <title>A novel ammonia-oxidizing archaeon from wastewater treatment plant: Its enrichment, physiological and genomic characteristics.</title>
        <authorList>
            <person name="Li Y."/>
            <person name="Ding K."/>
            <person name="Wen X."/>
            <person name="Zhang B."/>
            <person name="Shen B."/>
            <person name="Yang Y."/>
        </authorList>
    </citation>
    <scope>NUCLEOTIDE SEQUENCE [LARGE SCALE GENOMIC DNA]</scope>
    <source>
        <strain evidence="7 8">SAT1</strain>
    </source>
</reference>
<dbReference type="STRING" id="1603555.SU86_005460"/>
<evidence type="ECO:0000313" key="8">
    <source>
        <dbReference type="Proteomes" id="UP000266745"/>
    </source>
</evidence>
<accession>A0A3G1B3G1</accession>
<evidence type="ECO:0000256" key="4">
    <source>
        <dbReference type="ARBA" id="ARBA00022989"/>
    </source>
</evidence>
<feature type="transmembrane region" description="Helical" evidence="6">
    <location>
        <begin position="164"/>
        <end position="197"/>
    </location>
</feature>
<feature type="transmembrane region" description="Helical" evidence="6">
    <location>
        <begin position="80"/>
        <end position="112"/>
    </location>
</feature>
<comment type="similarity">
    <text evidence="2">Belongs to the ABC-3 integral membrane protein family.</text>
</comment>
<organism evidence="7 8">
    <name type="scientific">Candidatus Nitrosotenuis cloacae</name>
    <dbReference type="NCBI Taxonomy" id="1603555"/>
    <lineage>
        <taxon>Archaea</taxon>
        <taxon>Nitrososphaerota</taxon>
        <taxon>Candidatus Nitrosotenuis</taxon>
    </lineage>
</organism>
<dbReference type="SUPFAM" id="SSF81345">
    <property type="entry name" value="ABC transporter involved in vitamin B12 uptake, BtuC"/>
    <property type="match status" value="1"/>
</dbReference>
<proteinExistence type="inferred from homology"/>
<evidence type="ECO:0000313" key="7">
    <source>
        <dbReference type="EMBL" id="AJZ76664.1"/>
    </source>
</evidence>
<dbReference type="Gene3D" id="1.10.3470.10">
    <property type="entry name" value="ABC transporter involved in vitamin B12 uptake, BtuC"/>
    <property type="match status" value="1"/>
</dbReference>
<evidence type="ECO:0000256" key="6">
    <source>
        <dbReference type="SAM" id="Phobius"/>
    </source>
</evidence>
<dbReference type="EMBL" id="CP011097">
    <property type="protein sequence ID" value="AJZ76664.1"/>
    <property type="molecule type" value="Genomic_DNA"/>
</dbReference>
<feature type="transmembrane region" description="Helical" evidence="6">
    <location>
        <begin position="237"/>
        <end position="256"/>
    </location>
</feature>
<feature type="transmembrane region" description="Helical" evidence="6">
    <location>
        <begin position="6"/>
        <end position="24"/>
    </location>
</feature>
<comment type="subcellular location">
    <subcellularLocation>
        <location evidence="1">Membrane</location>
        <topology evidence="1">Multi-pass membrane protein</topology>
    </subcellularLocation>
</comment>
<dbReference type="GO" id="GO:0043190">
    <property type="term" value="C:ATP-binding cassette (ABC) transporter complex"/>
    <property type="evidence" value="ECO:0007669"/>
    <property type="project" value="InterPro"/>
</dbReference>
<gene>
    <name evidence="7" type="ORF">SU86_005460</name>
</gene>
<dbReference type="InterPro" id="IPR037294">
    <property type="entry name" value="ABC_BtuC-like"/>
</dbReference>
<evidence type="ECO:0000256" key="1">
    <source>
        <dbReference type="ARBA" id="ARBA00004141"/>
    </source>
</evidence>
<dbReference type="GO" id="GO:0055085">
    <property type="term" value="P:transmembrane transport"/>
    <property type="evidence" value="ECO:0007669"/>
    <property type="project" value="InterPro"/>
</dbReference>